<evidence type="ECO:0000313" key="11">
    <source>
        <dbReference type="Proteomes" id="UP001281656"/>
    </source>
</evidence>
<keyword evidence="7" id="KW-0449">Lipoprotein</keyword>
<comment type="caution">
    <text evidence="10">The sequence shown here is derived from an EMBL/GenBank/DDBJ whole genome shotgun (WGS) entry which is preliminary data.</text>
</comment>
<keyword evidence="11" id="KW-1185">Reference proteome</keyword>
<organism evidence="10 11">
    <name type="scientific">Clostridium tanneri</name>
    <dbReference type="NCBI Taxonomy" id="3037988"/>
    <lineage>
        <taxon>Bacteria</taxon>
        <taxon>Bacillati</taxon>
        <taxon>Bacillota</taxon>
        <taxon>Clostridia</taxon>
        <taxon>Eubacteriales</taxon>
        <taxon>Clostridiaceae</taxon>
        <taxon>Clostridium</taxon>
    </lineage>
</organism>
<dbReference type="PROSITE" id="PS51257">
    <property type="entry name" value="PROKAR_LIPOPROTEIN"/>
    <property type="match status" value="1"/>
</dbReference>
<dbReference type="NCBIfam" id="TIGR02887">
    <property type="entry name" value="spore_ger_x_C"/>
    <property type="match status" value="1"/>
</dbReference>
<keyword evidence="4" id="KW-0732">Signal</keyword>
<name>A0ABU4JR65_9CLOT</name>
<dbReference type="Proteomes" id="UP001281656">
    <property type="component" value="Unassembled WGS sequence"/>
</dbReference>
<comment type="subcellular location">
    <subcellularLocation>
        <location evidence="1">Membrane</location>
        <topology evidence="1">Lipid-anchor</topology>
    </subcellularLocation>
</comment>
<proteinExistence type="inferred from homology"/>
<dbReference type="Pfam" id="PF05504">
    <property type="entry name" value="Spore_GerAC"/>
    <property type="match status" value="1"/>
</dbReference>
<dbReference type="Pfam" id="PF25198">
    <property type="entry name" value="Spore_GerAC_N"/>
    <property type="match status" value="1"/>
</dbReference>
<gene>
    <name evidence="10" type="ORF">P8V03_05625</name>
</gene>
<evidence type="ECO:0000256" key="2">
    <source>
        <dbReference type="ARBA" id="ARBA00007886"/>
    </source>
</evidence>
<evidence type="ECO:0000256" key="5">
    <source>
        <dbReference type="ARBA" id="ARBA00023136"/>
    </source>
</evidence>
<evidence type="ECO:0000256" key="1">
    <source>
        <dbReference type="ARBA" id="ARBA00004635"/>
    </source>
</evidence>
<feature type="domain" description="Spore germination GerAC-like C-terminal" evidence="8">
    <location>
        <begin position="226"/>
        <end position="388"/>
    </location>
</feature>
<evidence type="ECO:0000256" key="4">
    <source>
        <dbReference type="ARBA" id="ARBA00022729"/>
    </source>
</evidence>
<evidence type="ECO:0000256" key="6">
    <source>
        <dbReference type="ARBA" id="ARBA00023139"/>
    </source>
</evidence>
<dbReference type="PANTHER" id="PTHR35789">
    <property type="entry name" value="SPORE GERMINATION PROTEIN B3"/>
    <property type="match status" value="1"/>
</dbReference>
<protein>
    <submittedName>
        <fullName evidence="10">Ger(X)C family spore germination protein</fullName>
    </submittedName>
</protein>
<dbReference type="Gene3D" id="3.30.300.210">
    <property type="entry name" value="Nutrient germinant receptor protein C, domain 3"/>
    <property type="match status" value="1"/>
</dbReference>
<sequence>MKLRKMVSLILVCILLSGCWDKIEIDRKSLVSIMGIDVGEEIGKEKELKSLKPDEPYTAMDVKKIHVTFGAPDISKLGPDKGSSAEDIYLMADGYSMQDAISKVSLQTSRDIKFSHTKLLVLSKDLMTYPDVAKEVVDYLQREPSLNRMMYVVLADGKAEEYLKYKPGMEKNIEGFLTGLIENSSRSDTIFPITLNEFLVLLSQNGNAMLPVMTIEKDKNELRIAGVGMIKNYKIIGNLSPVETSNLVMLRGKLRGGRRVTYLNGHPVDISIDGVDRKISVQDTGGKLIFNIDLRIEGEVKDYHTDGSIFSKDTLSYIQDNFNKSIKKECERVVRITQQEFEVDPIGLREYVEKFHPSIWRKRKNSWGESYKNAVVNVNVNTNVRRIGVVK</sequence>
<evidence type="ECO:0000259" key="9">
    <source>
        <dbReference type="Pfam" id="PF25198"/>
    </source>
</evidence>
<feature type="domain" description="Spore germination protein N-terminal" evidence="9">
    <location>
        <begin position="21"/>
        <end position="215"/>
    </location>
</feature>
<dbReference type="RefSeq" id="WP_318797151.1">
    <property type="nucleotide sequence ID" value="NZ_JARUJP010000005.1"/>
</dbReference>
<dbReference type="InterPro" id="IPR008844">
    <property type="entry name" value="Spore_GerAC-like"/>
</dbReference>
<keyword evidence="5" id="KW-0472">Membrane</keyword>
<evidence type="ECO:0000256" key="7">
    <source>
        <dbReference type="ARBA" id="ARBA00023288"/>
    </source>
</evidence>
<dbReference type="InterPro" id="IPR046953">
    <property type="entry name" value="Spore_GerAC-like_C"/>
</dbReference>
<reference evidence="10 11" key="1">
    <citation type="submission" date="2023-04" db="EMBL/GenBank/DDBJ databases">
        <title>Clostridium tannerae sp. nov., isolated from the fecal material of an alpaca.</title>
        <authorList>
            <person name="Miller S."/>
            <person name="Hendry M."/>
            <person name="King J."/>
            <person name="Sankaranarayanan K."/>
            <person name="Lawson P.A."/>
        </authorList>
    </citation>
    <scope>NUCLEOTIDE SEQUENCE [LARGE SCALE GENOMIC DNA]</scope>
    <source>
        <strain evidence="10 11">A1-XYC3</strain>
    </source>
</reference>
<dbReference type="EMBL" id="JARUJP010000005">
    <property type="protein sequence ID" value="MDW8800634.1"/>
    <property type="molecule type" value="Genomic_DNA"/>
</dbReference>
<evidence type="ECO:0000313" key="10">
    <source>
        <dbReference type="EMBL" id="MDW8800634.1"/>
    </source>
</evidence>
<dbReference type="InterPro" id="IPR057336">
    <property type="entry name" value="GerAC_N"/>
</dbReference>
<dbReference type="InterPro" id="IPR038501">
    <property type="entry name" value="Spore_GerAC_C_sf"/>
</dbReference>
<evidence type="ECO:0000256" key="3">
    <source>
        <dbReference type="ARBA" id="ARBA00022544"/>
    </source>
</evidence>
<accession>A0ABU4JR65</accession>
<keyword evidence="3" id="KW-0309">Germination</keyword>
<evidence type="ECO:0000259" key="8">
    <source>
        <dbReference type="Pfam" id="PF05504"/>
    </source>
</evidence>
<comment type="similarity">
    <text evidence="2">Belongs to the GerABKC lipoprotein family.</text>
</comment>
<dbReference type="PANTHER" id="PTHR35789:SF1">
    <property type="entry name" value="SPORE GERMINATION PROTEIN B3"/>
    <property type="match status" value="1"/>
</dbReference>
<keyword evidence="6" id="KW-0564">Palmitate</keyword>